<organism evidence="3">
    <name type="scientific">Desulfobacca acetoxidans</name>
    <dbReference type="NCBI Taxonomy" id="60893"/>
    <lineage>
        <taxon>Bacteria</taxon>
        <taxon>Pseudomonadati</taxon>
        <taxon>Thermodesulfobacteriota</taxon>
        <taxon>Desulfobaccia</taxon>
        <taxon>Desulfobaccales</taxon>
        <taxon>Desulfobaccaceae</taxon>
        <taxon>Desulfobacca</taxon>
    </lineage>
</organism>
<dbReference type="InterPro" id="IPR028098">
    <property type="entry name" value="Glyco_trans_4-like_N"/>
</dbReference>
<accession>A0A7V6A3L2</accession>
<dbReference type="Pfam" id="PF13439">
    <property type="entry name" value="Glyco_transf_4"/>
    <property type="match status" value="1"/>
</dbReference>
<feature type="domain" description="Glycosyl transferase family 1" evidence="1">
    <location>
        <begin position="192"/>
        <end position="350"/>
    </location>
</feature>
<evidence type="ECO:0000259" key="2">
    <source>
        <dbReference type="Pfam" id="PF13439"/>
    </source>
</evidence>
<evidence type="ECO:0000259" key="1">
    <source>
        <dbReference type="Pfam" id="PF00534"/>
    </source>
</evidence>
<proteinExistence type="predicted"/>
<dbReference type="PANTHER" id="PTHR12526">
    <property type="entry name" value="GLYCOSYLTRANSFERASE"/>
    <property type="match status" value="1"/>
</dbReference>
<dbReference type="InterPro" id="IPR001296">
    <property type="entry name" value="Glyco_trans_1"/>
</dbReference>
<gene>
    <name evidence="3" type="ORF">ENV52_06610</name>
</gene>
<comment type="caution">
    <text evidence="3">The sequence shown here is derived from an EMBL/GenBank/DDBJ whole genome shotgun (WGS) entry which is preliminary data.</text>
</comment>
<dbReference type="SUPFAM" id="SSF53756">
    <property type="entry name" value="UDP-Glycosyltransferase/glycogen phosphorylase"/>
    <property type="match status" value="1"/>
</dbReference>
<keyword evidence="3" id="KW-0808">Transferase</keyword>
<dbReference type="Pfam" id="PF00534">
    <property type="entry name" value="Glycos_transf_1"/>
    <property type="match status" value="1"/>
</dbReference>
<evidence type="ECO:0000313" key="3">
    <source>
        <dbReference type="EMBL" id="HHS29356.1"/>
    </source>
</evidence>
<protein>
    <submittedName>
        <fullName evidence="3">Glycosyltransferase family 1 protein</fullName>
    </submittedName>
</protein>
<dbReference type="EMBL" id="DTGR01000106">
    <property type="protein sequence ID" value="HHS29356.1"/>
    <property type="molecule type" value="Genomic_DNA"/>
</dbReference>
<dbReference type="Gene3D" id="3.40.50.2000">
    <property type="entry name" value="Glycogen Phosphorylase B"/>
    <property type="match status" value="2"/>
</dbReference>
<dbReference type="GO" id="GO:0016757">
    <property type="term" value="F:glycosyltransferase activity"/>
    <property type="evidence" value="ECO:0007669"/>
    <property type="project" value="InterPro"/>
</dbReference>
<dbReference type="AlphaFoldDB" id="A0A7V6A3L2"/>
<reference evidence="3" key="1">
    <citation type="journal article" date="2020" name="mSystems">
        <title>Genome- and Community-Level Interaction Insights into Carbon Utilization and Element Cycling Functions of Hydrothermarchaeota in Hydrothermal Sediment.</title>
        <authorList>
            <person name="Zhou Z."/>
            <person name="Liu Y."/>
            <person name="Xu W."/>
            <person name="Pan J."/>
            <person name="Luo Z.H."/>
            <person name="Li M."/>
        </authorList>
    </citation>
    <scope>NUCLEOTIDE SEQUENCE [LARGE SCALE GENOMIC DNA]</scope>
    <source>
        <strain evidence="3">SpSt-767</strain>
    </source>
</reference>
<dbReference type="CDD" id="cd03801">
    <property type="entry name" value="GT4_PimA-like"/>
    <property type="match status" value="1"/>
</dbReference>
<feature type="domain" description="Glycosyltransferase subfamily 4-like N-terminal" evidence="2">
    <location>
        <begin position="20"/>
        <end position="182"/>
    </location>
</feature>
<sequence>MTAPKPSVMMIIYKFRPVASGAELQAERLACKLAELGFPMQVLTERRHPSSLPCEVFQGVKIHRCDFPLAYLHREAGPTLRYLVRTLHTYDILHNHQMFGHAIVSTLVARWFGKKNIIKLACAGTFGDLEVFSQFSFAKWGLKVLRMADAMVAVSHEIRSELLRYGFDPERIHLIPNGVDLEMFRRSRPLPSHRPKRFILLGRRTPQKGLDTALKALKILVDKGFGPDLELKLYGYDYAEWDYRHMAQDLGVERYVSFLPFENEVLDVYQDAYCLLLPSVGEGLSNVLLEAMSLEMPVIASRVSGNVDVVDHEGNGLLIPPGSPEALARAMALVLYKPDLAAAWGRQARRKVQEHYSLDAVARKYANLYELLMARKSNYSRFEDLWN</sequence>
<name>A0A7V6A3L2_9BACT</name>